<organism evidence="2 3">
    <name type="scientific">Altererythrobacter arenosus</name>
    <dbReference type="NCBI Taxonomy" id="3032592"/>
    <lineage>
        <taxon>Bacteria</taxon>
        <taxon>Pseudomonadati</taxon>
        <taxon>Pseudomonadota</taxon>
        <taxon>Alphaproteobacteria</taxon>
        <taxon>Sphingomonadales</taxon>
        <taxon>Erythrobacteraceae</taxon>
        <taxon>Altererythrobacter</taxon>
    </lineage>
</organism>
<accession>A0ABY8G1G6</accession>
<dbReference type="EMBL" id="CP121106">
    <property type="protein sequence ID" value="WFL78349.1"/>
    <property type="molecule type" value="Genomic_DNA"/>
</dbReference>
<keyword evidence="1" id="KW-0812">Transmembrane</keyword>
<protein>
    <submittedName>
        <fullName evidence="2">Uncharacterized protein</fullName>
    </submittedName>
</protein>
<name>A0ABY8G1G6_9SPHN</name>
<keyword evidence="1" id="KW-0472">Membrane</keyword>
<evidence type="ECO:0000256" key="1">
    <source>
        <dbReference type="SAM" id="Phobius"/>
    </source>
</evidence>
<keyword evidence="1" id="KW-1133">Transmembrane helix</keyword>
<evidence type="ECO:0000313" key="3">
    <source>
        <dbReference type="Proteomes" id="UP001215827"/>
    </source>
</evidence>
<sequence>MSVRRIENVKLIALGAALGFWFVFYAWGTAKADTPAIAFSLAWLGLAAWQKLSRGPVFAPQSA</sequence>
<keyword evidence="3" id="KW-1185">Reference proteome</keyword>
<proteinExistence type="predicted"/>
<gene>
    <name evidence="2" type="ORF">P7228_04600</name>
</gene>
<feature type="transmembrane region" description="Helical" evidence="1">
    <location>
        <begin position="12"/>
        <end position="30"/>
    </location>
</feature>
<dbReference type="Proteomes" id="UP001215827">
    <property type="component" value="Chromosome"/>
</dbReference>
<evidence type="ECO:0000313" key="2">
    <source>
        <dbReference type="EMBL" id="WFL78349.1"/>
    </source>
</evidence>
<reference evidence="2 3" key="1">
    <citation type="submission" date="2023-03" db="EMBL/GenBank/DDBJ databases">
        <title>Altererythrobacter sp. CAU 1644 isolated from sand.</title>
        <authorList>
            <person name="Kim W."/>
        </authorList>
    </citation>
    <scope>NUCLEOTIDE SEQUENCE [LARGE SCALE GENOMIC DNA]</scope>
    <source>
        <strain evidence="2 3">CAU 1644</strain>
    </source>
</reference>
<dbReference type="RefSeq" id="WP_278017039.1">
    <property type="nucleotide sequence ID" value="NZ_CP121106.1"/>
</dbReference>